<organism evidence="2 3">
    <name type="scientific">Mytilus edulis</name>
    <name type="common">Blue mussel</name>
    <dbReference type="NCBI Taxonomy" id="6550"/>
    <lineage>
        <taxon>Eukaryota</taxon>
        <taxon>Metazoa</taxon>
        <taxon>Spiralia</taxon>
        <taxon>Lophotrochozoa</taxon>
        <taxon>Mollusca</taxon>
        <taxon>Bivalvia</taxon>
        <taxon>Autobranchia</taxon>
        <taxon>Pteriomorphia</taxon>
        <taxon>Mytilida</taxon>
        <taxon>Mytiloidea</taxon>
        <taxon>Mytilidae</taxon>
        <taxon>Mytilinae</taxon>
        <taxon>Mytilus</taxon>
    </lineage>
</organism>
<dbReference type="AlphaFoldDB" id="A0A8S3PV55"/>
<sequence>MSNPSLLNRVETLPPLGDHDIIFSEINLSLSKAKQSPHKVLIYKKADWEKIGKDLKETYTHMEKHKLELDIDNMWNFFKTKTTEMDKAIDTLLTFCGEGGNIDRKKSRLHKNGTKILCKNNDESTDVRSALQQCEARHELASPKSHVTLPPKSHEEDMPPLSKSTVLSDHAIASNSASSTVGLERRRVPPASSSPLQQIRSVMASTYGRTQEVKDKGHAEEQPTINPLSVDDDIHTDSNLISQSILSGALHLSGTEGLSELYNPFSDATVKESDLYQDSYKAYMDKFWPDITAKFGIKTNKDMAQNREINHQSQRDATNIFPGMYTESDDKKKSMVSQSNGVQKLGLAEKNERGQLKNLQKDPEEDLDLNFNMETFDLENDDSSSDGSILSQSGSQKL</sequence>
<feature type="region of interest" description="Disordered" evidence="1">
    <location>
        <begin position="209"/>
        <end position="231"/>
    </location>
</feature>
<feature type="compositionally biased region" description="Low complexity" evidence="1">
    <location>
        <begin position="385"/>
        <end position="398"/>
    </location>
</feature>
<comment type="caution">
    <text evidence="2">The sequence shown here is derived from an EMBL/GenBank/DDBJ whole genome shotgun (WGS) entry which is preliminary data.</text>
</comment>
<feature type="compositionally biased region" description="Polar residues" evidence="1">
    <location>
        <begin position="162"/>
        <end position="181"/>
    </location>
</feature>
<proteinExistence type="predicted"/>
<feature type="region of interest" description="Disordered" evidence="1">
    <location>
        <begin position="325"/>
        <end position="398"/>
    </location>
</feature>
<evidence type="ECO:0000313" key="3">
    <source>
        <dbReference type="Proteomes" id="UP000683360"/>
    </source>
</evidence>
<dbReference type="EMBL" id="CAJPWZ010000155">
    <property type="protein sequence ID" value="CAG2187099.1"/>
    <property type="molecule type" value="Genomic_DNA"/>
</dbReference>
<gene>
    <name evidence="2" type="ORF">MEDL_2600</name>
</gene>
<feature type="compositionally biased region" description="Basic and acidic residues" evidence="1">
    <location>
        <begin position="347"/>
        <end position="362"/>
    </location>
</feature>
<keyword evidence="3" id="KW-1185">Reference proteome</keyword>
<accession>A0A8S3PV55</accession>
<name>A0A8S3PV55_MYTED</name>
<dbReference type="Proteomes" id="UP000683360">
    <property type="component" value="Unassembled WGS sequence"/>
</dbReference>
<evidence type="ECO:0000313" key="2">
    <source>
        <dbReference type="EMBL" id="CAG2187099.1"/>
    </source>
</evidence>
<feature type="compositionally biased region" description="Basic and acidic residues" evidence="1">
    <location>
        <begin position="211"/>
        <end position="221"/>
    </location>
</feature>
<reference evidence="2" key="1">
    <citation type="submission" date="2021-03" db="EMBL/GenBank/DDBJ databases">
        <authorList>
            <person name="Bekaert M."/>
        </authorList>
    </citation>
    <scope>NUCLEOTIDE SEQUENCE</scope>
</reference>
<protein>
    <submittedName>
        <fullName evidence="2">Uncharacterized protein</fullName>
    </submittedName>
</protein>
<feature type="region of interest" description="Disordered" evidence="1">
    <location>
        <begin position="136"/>
        <end position="196"/>
    </location>
</feature>
<evidence type="ECO:0000256" key="1">
    <source>
        <dbReference type="SAM" id="MobiDB-lite"/>
    </source>
</evidence>